<proteinExistence type="predicted"/>
<evidence type="ECO:0000313" key="3">
    <source>
        <dbReference type="Proteomes" id="UP000738349"/>
    </source>
</evidence>
<keyword evidence="1" id="KW-0732">Signal</keyword>
<protein>
    <submittedName>
        <fullName evidence="2">Uncharacterized protein</fullName>
    </submittedName>
</protein>
<dbReference type="AlphaFoldDB" id="A0A9P9FB00"/>
<evidence type="ECO:0000256" key="1">
    <source>
        <dbReference type="SAM" id="SignalP"/>
    </source>
</evidence>
<evidence type="ECO:0000313" key="2">
    <source>
        <dbReference type="EMBL" id="KAH7156688.1"/>
    </source>
</evidence>
<dbReference type="Proteomes" id="UP000738349">
    <property type="component" value="Unassembled WGS sequence"/>
</dbReference>
<keyword evidence="3" id="KW-1185">Reference proteome</keyword>
<feature type="signal peptide" evidence="1">
    <location>
        <begin position="1"/>
        <end position="19"/>
    </location>
</feature>
<reference evidence="2" key="1">
    <citation type="journal article" date="2021" name="Nat. Commun.">
        <title>Genetic determinants of endophytism in the Arabidopsis root mycobiome.</title>
        <authorList>
            <person name="Mesny F."/>
            <person name="Miyauchi S."/>
            <person name="Thiergart T."/>
            <person name="Pickel B."/>
            <person name="Atanasova L."/>
            <person name="Karlsson M."/>
            <person name="Huettel B."/>
            <person name="Barry K.W."/>
            <person name="Haridas S."/>
            <person name="Chen C."/>
            <person name="Bauer D."/>
            <person name="Andreopoulos W."/>
            <person name="Pangilinan J."/>
            <person name="LaButti K."/>
            <person name="Riley R."/>
            <person name="Lipzen A."/>
            <person name="Clum A."/>
            <person name="Drula E."/>
            <person name="Henrissat B."/>
            <person name="Kohler A."/>
            <person name="Grigoriev I.V."/>
            <person name="Martin F.M."/>
            <person name="Hacquard S."/>
        </authorList>
    </citation>
    <scope>NUCLEOTIDE SEQUENCE</scope>
    <source>
        <strain evidence="2">MPI-CAGE-AT-0147</strain>
    </source>
</reference>
<accession>A0A9P9FB00</accession>
<sequence length="175" mass="19235">MRVLPALFFIPALTPLAYAFEFTAPDTSKPINFSEPVVFKWPTVNGNPPQPWVQLVFATGGKSQTGRWGINLDLIDTRNVSTWTWDTPEWAESVNDDSPQFLAEGENNRFEAYLSSGSNSSWLNLDGIAATETEKFEIVGYAHLKDFDSRARATTPSLGLALAAGAMVLIFSLTS</sequence>
<dbReference type="EMBL" id="JAGMUV010000005">
    <property type="protein sequence ID" value="KAH7156688.1"/>
    <property type="molecule type" value="Genomic_DNA"/>
</dbReference>
<feature type="chain" id="PRO_5040175678" evidence="1">
    <location>
        <begin position="20"/>
        <end position="175"/>
    </location>
</feature>
<gene>
    <name evidence="2" type="ORF">EDB81DRAFT_787688</name>
</gene>
<name>A0A9P9FB00_9HYPO</name>
<dbReference type="OrthoDB" id="5217917at2759"/>
<organism evidence="2 3">
    <name type="scientific">Dactylonectria macrodidyma</name>
    <dbReference type="NCBI Taxonomy" id="307937"/>
    <lineage>
        <taxon>Eukaryota</taxon>
        <taxon>Fungi</taxon>
        <taxon>Dikarya</taxon>
        <taxon>Ascomycota</taxon>
        <taxon>Pezizomycotina</taxon>
        <taxon>Sordariomycetes</taxon>
        <taxon>Hypocreomycetidae</taxon>
        <taxon>Hypocreales</taxon>
        <taxon>Nectriaceae</taxon>
        <taxon>Dactylonectria</taxon>
    </lineage>
</organism>
<comment type="caution">
    <text evidence="2">The sequence shown here is derived from an EMBL/GenBank/DDBJ whole genome shotgun (WGS) entry which is preliminary data.</text>
</comment>